<dbReference type="GO" id="GO:0003735">
    <property type="term" value="F:structural constituent of ribosome"/>
    <property type="evidence" value="ECO:0007669"/>
    <property type="project" value="InterPro"/>
</dbReference>
<dbReference type="HOGENOM" id="CLU_089746_1_0_1"/>
<dbReference type="PANTHER" id="PTHR13329:SF2">
    <property type="entry name" value="SMALL RIBOSOMAL SUBUNIT PROTEIN MS40"/>
    <property type="match status" value="1"/>
</dbReference>
<evidence type="ECO:0000256" key="9">
    <source>
        <dbReference type="ARBA" id="ARBA00035130"/>
    </source>
</evidence>
<evidence type="ECO:0000256" key="11">
    <source>
        <dbReference type="SAM" id="MobiDB-lite"/>
    </source>
</evidence>
<keyword evidence="13" id="KW-1185">Reference proteome</keyword>
<sequence length="209" mass="23671">MLPIARGIYSGLANITRSSRGALHTASSLRCKASETAEEKDAENAEGEAGGEENQSSSSGPDPKDRSKVIPVETSMRYLKSAAYKQTYGNDFVWTQYRRNHKGMYAPRKTRKTCIRQGRISTGNPCPICRDEYLVLDYRNTELLEQFISPHNGNVLSYSKTGLCQKSHLRLTVAVQQARDSGFLTYDVPFREYDYSEYYGQEQKKKDIN</sequence>
<dbReference type="PhylomeDB" id="B3MKV8"/>
<dbReference type="SMR" id="B3MKV8"/>
<dbReference type="eggNOG" id="KOG4021">
    <property type="taxonomic scope" value="Eukaryota"/>
</dbReference>
<dbReference type="KEGG" id="dan:6498260"/>
<dbReference type="GO" id="GO:0005739">
    <property type="term" value="C:mitochondrion"/>
    <property type="evidence" value="ECO:0007669"/>
    <property type="project" value="UniProtKB-SubCell"/>
</dbReference>
<dbReference type="SUPFAM" id="SSF46911">
    <property type="entry name" value="Ribosomal protein S18"/>
    <property type="match status" value="1"/>
</dbReference>
<keyword evidence="5" id="KW-0689">Ribosomal protein</keyword>
<evidence type="ECO:0000256" key="2">
    <source>
        <dbReference type="ARBA" id="ARBA00006136"/>
    </source>
</evidence>
<comment type="subcellular location">
    <subcellularLocation>
        <location evidence="1">Mitochondrion</location>
    </subcellularLocation>
</comment>
<evidence type="ECO:0000256" key="7">
    <source>
        <dbReference type="ARBA" id="ARBA00023274"/>
    </source>
</evidence>
<evidence type="ECO:0000256" key="8">
    <source>
        <dbReference type="ARBA" id="ARBA00032055"/>
    </source>
</evidence>
<keyword evidence="4" id="KW-0809">Transit peptide</keyword>
<dbReference type="Proteomes" id="UP000007801">
    <property type="component" value="Unassembled WGS sequence"/>
</dbReference>
<comment type="similarity">
    <text evidence="2">Belongs to the bacterial ribosomal protein bS18 family. Mitochondrion-specific ribosomal protein mS40 subfamily.</text>
</comment>
<organism evidence="12 13">
    <name type="scientific">Drosophila ananassae</name>
    <name type="common">Fruit fly</name>
    <dbReference type="NCBI Taxonomy" id="7217"/>
    <lineage>
        <taxon>Eukaryota</taxon>
        <taxon>Metazoa</taxon>
        <taxon>Ecdysozoa</taxon>
        <taxon>Arthropoda</taxon>
        <taxon>Hexapoda</taxon>
        <taxon>Insecta</taxon>
        <taxon>Pterygota</taxon>
        <taxon>Neoptera</taxon>
        <taxon>Endopterygota</taxon>
        <taxon>Diptera</taxon>
        <taxon>Brachycera</taxon>
        <taxon>Muscomorpha</taxon>
        <taxon>Ephydroidea</taxon>
        <taxon>Drosophilidae</taxon>
        <taxon>Drosophila</taxon>
        <taxon>Sophophora</taxon>
    </lineage>
</organism>
<keyword evidence="6" id="KW-0496">Mitochondrion</keyword>
<dbReference type="OrthoDB" id="21463at2759"/>
<dbReference type="Pfam" id="PF01084">
    <property type="entry name" value="Ribosomal_S18"/>
    <property type="match status" value="1"/>
</dbReference>
<evidence type="ECO:0000313" key="12">
    <source>
        <dbReference type="EMBL" id="EDV31639.1"/>
    </source>
</evidence>
<evidence type="ECO:0000256" key="5">
    <source>
        <dbReference type="ARBA" id="ARBA00022980"/>
    </source>
</evidence>
<dbReference type="FunCoup" id="B3MKV8">
    <property type="interactions" value="621"/>
</dbReference>
<evidence type="ECO:0000313" key="13">
    <source>
        <dbReference type="Proteomes" id="UP000007801"/>
    </source>
</evidence>
<dbReference type="CTD" id="28973"/>
<dbReference type="GO" id="GO:1990904">
    <property type="term" value="C:ribonucleoprotein complex"/>
    <property type="evidence" value="ECO:0007669"/>
    <property type="project" value="UniProtKB-KW"/>
</dbReference>
<dbReference type="InParanoid" id="B3MKV8"/>
<dbReference type="STRING" id="7217.B3MKV8"/>
<protein>
    <recommendedName>
        <fullName evidence="9">Small ribosomal subunit protein mS40</fullName>
    </recommendedName>
    <alternativeName>
        <fullName evidence="8">28S ribosomal protein S18-2, mitochondrial</fullName>
    </alternativeName>
    <alternativeName>
        <fullName evidence="10">28S ribosomal protein S18b, mitochondrial</fullName>
    </alternativeName>
</protein>
<evidence type="ECO:0000256" key="6">
    <source>
        <dbReference type="ARBA" id="ARBA00023128"/>
    </source>
</evidence>
<evidence type="ECO:0000256" key="3">
    <source>
        <dbReference type="ARBA" id="ARBA00022553"/>
    </source>
</evidence>
<dbReference type="PANTHER" id="PTHR13329">
    <property type="entry name" value="MITOCHONDRIAL RIBOSOMAL PROTEIN S18B"/>
    <property type="match status" value="1"/>
</dbReference>
<dbReference type="InterPro" id="IPR040054">
    <property type="entry name" value="MRPS18B"/>
</dbReference>
<dbReference type="EMBL" id="CH902620">
    <property type="protein sequence ID" value="EDV31639.1"/>
    <property type="molecule type" value="Genomic_DNA"/>
</dbReference>
<dbReference type="FunFam" id="4.10.640.10:FF:000024">
    <property type="entry name" value="GM16961"/>
    <property type="match status" value="1"/>
</dbReference>
<dbReference type="InterPro" id="IPR036870">
    <property type="entry name" value="Ribosomal_bS18_sf"/>
</dbReference>
<dbReference type="Gene3D" id="4.10.640.10">
    <property type="entry name" value="Ribosomal protein S18"/>
    <property type="match status" value="1"/>
</dbReference>
<dbReference type="GO" id="GO:0032543">
    <property type="term" value="P:mitochondrial translation"/>
    <property type="evidence" value="ECO:0007669"/>
    <property type="project" value="InterPro"/>
</dbReference>
<feature type="compositionally biased region" description="Basic and acidic residues" evidence="11">
    <location>
        <begin position="32"/>
        <end position="43"/>
    </location>
</feature>
<accession>B3MKV8</accession>
<keyword evidence="3" id="KW-0597">Phosphoprotein</keyword>
<evidence type="ECO:0000256" key="10">
    <source>
        <dbReference type="ARBA" id="ARBA00035515"/>
    </source>
</evidence>
<dbReference type="GeneID" id="6498260"/>
<evidence type="ECO:0000256" key="4">
    <source>
        <dbReference type="ARBA" id="ARBA00022946"/>
    </source>
</evidence>
<feature type="region of interest" description="Disordered" evidence="11">
    <location>
        <begin position="20"/>
        <end position="71"/>
    </location>
</feature>
<gene>
    <name evidence="12" type="primary">Dana\GF15452</name>
    <name evidence="12" type="synonym">dana_GLEANR_16218</name>
    <name evidence="12" type="ORF">GF15452</name>
</gene>
<dbReference type="GO" id="GO:0005840">
    <property type="term" value="C:ribosome"/>
    <property type="evidence" value="ECO:0007669"/>
    <property type="project" value="UniProtKB-KW"/>
</dbReference>
<dbReference type="OMA" id="VEQARDC"/>
<evidence type="ECO:0000256" key="1">
    <source>
        <dbReference type="ARBA" id="ARBA00004173"/>
    </source>
</evidence>
<dbReference type="AlphaFoldDB" id="B3MKV8"/>
<keyword evidence="7" id="KW-0687">Ribonucleoprotein</keyword>
<dbReference type="InterPro" id="IPR001648">
    <property type="entry name" value="Ribosomal_bS18"/>
</dbReference>
<proteinExistence type="inferred from homology"/>
<reference evidence="12 13" key="1">
    <citation type="journal article" date="2007" name="Nature">
        <title>Evolution of genes and genomes on the Drosophila phylogeny.</title>
        <authorList>
            <consortium name="Drosophila 12 Genomes Consortium"/>
            <person name="Clark A.G."/>
            <person name="Eisen M.B."/>
            <person name="Smith D.R."/>
            <person name="Bergman C.M."/>
            <person name="Oliver B."/>
            <person name="Markow T.A."/>
            <person name="Kaufman T.C."/>
            <person name="Kellis M."/>
            <person name="Gelbart W."/>
            <person name="Iyer V.N."/>
            <person name="Pollard D.A."/>
            <person name="Sackton T.B."/>
            <person name="Larracuente A.M."/>
            <person name="Singh N.D."/>
            <person name="Abad J.P."/>
            <person name="Abt D.N."/>
            <person name="Adryan B."/>
            <person name="Aguade M."/>
            <person name="Akashi H."/>
            <person name="Anderson W.W."/>
            <person name="Aquadro C.F."/>
            <person name="Ardell D.H."/>
            <person name="Arguello R."/>
            <person name="Artieri C.G."/>
            <person name="Barbash D.A."/>
            <person name="Barker D."/>
            <person name="Barsanti P."/>
            <person name="Batterham P."/>
            <person name="Batzoglou S."/>
            <person name="Begun D."/>
            <person name="Bhutkar A."/>
            <person name="Blanco E."/>
            <person name="Bosak S.A."/>
            <person name="Bradley R.K."/>
            <person name="Brand A.D."/>
            <person name="Brent M.R."/>
            <person name="Brooks A.N."/>
            <person name="Brown R.H."/>
            <person name="Butlin R.K."/>
            <person name="Caggese C."/>
            <person name="Calvi B.R."/>
            <person name="Bernardo de Carvalho A."/>
            <person name="Caspi A."/>
            <person name="Castrezana S."/>
            <person name="Celniker S.E."/>
            <person name="Chang J.L."/>
            <person name="Chapple C."/>
            <person name="Chatterji S."/>
            <person name="Chinwalla A."/>
            <person name="Civetta A."/>
            <person name="Clifton S.W."/>
            <person name="Comeron J.M."/>
            <person name="Costello J.C."/>
            <person name="Coyne J.A."/>
            <person name="Daub J."/>
            <person name="David R.G."/>
            <person name="Delcher A.L."/>
            <person name="Delehaunty K."/>
            <person name="Do C.B."/>
            <person name="Ebling H."/>
            <person name="Edwards K."/>
            <person name="Eickbush T."/>
            <person name="Evans J.D."/>
            <person name="Filipski A."/>
            <person name="Findeiss S."/>
            <person name="Freyhult E."/>
            <person name="Fulton L."/>
            <person name="Fulton R."/>
            <person name="Garcia A.C."/>
            <person name="Gardiner A."/>
            <person name="Garfield D.A."/>
            <person name="Garvin B.E."/>
            <person name="Gibson G."/>
            <person name="Gilbert D."/>
            <person name="Gnerre S."/>
            <person name="Godfrey J."/>
            <person name="Good R."/>
            <person name="Gotea V."/>
            <person name="Gravely B."/>
            <person name="Greenberg A.J."/>
            <person name="Griffiths-Jones S."/>
            <person name="Gross S."/>
            <person name="Guigo R."/>
            <person name="Gustafson E.A."/>
            <person name="Haerty W."/>
            <person name="Hahn M.W."/>
            <person name="Halligan D.L."/>
            <person name="Halpern A.L."/>
            <person name="Halter G.M."/>
            <person name="Han M.V."/>
            <person name="Heger A."/>
            <person name="Hillier L."/>
            <person name="Hinrichs A.S."/>
            <person name="Holmes I."/>
            <person name="Hoskins R.A."/>
            <person name="Hubisz M.J."/>
            <person name="Hultmark D."/>
            <person name="Huntley M.A."/>
            <person name="Jaffe D.B."/>
            <person name="Jagadeeshan S."/>
            <person name="Jeck W.R."/>
            <person name="Johnson J."/>
            <person name="Jones C.D."/>
            <person name="Jordan W.C."/>
            <person name="Karpen G.H."/>
            <person name="Kataoka E."/>
            <person name="Keightley P.D."/>
            <person name="Kheradpour P."/>
            <person name="Kirkness E.F."/>
            <person name="Koerich L.B."/>
            <person name="Kristiansen K."/>
            <person name="Kudrna D."/>
            <person name="Kulathinal R.J."/>
            <person name="Kumar S."/>
            <person name="Kwok R."/>
            <person name="Lander E."/>
            <person name="Langley C.H."/>
            <person name="Lapoint R."/>
            <person name="Lazzaro B.P."/>
            <person name="Lee S.J."/>
            <person name="Levesque L."/>
            <person name="Li R."/>
            <person name="Lin C.F."/>
            <person name="Lin M.F."/>
            <person name="Lindblad-Toh K."/>
            <person name="Llopart A."/>
            <person name="Long M."/>
            <person name="Low L."/>
            <person name="Lozovsky E."/>
            <person name="Lu J."/>
            <person name="Luo M."/>
            <person name="Machado C.A."/>
            <person name="Makalowski W."/>
            <person name="Marzo M."/>
            <person name="Matsuda M."/>
            <person name="Matzkin L."/>
            <person name="McAllister B."/>
            <person name="McBride C.S."/>
            <person name="McKernan B."/>
            <person name="McKernan K."/>
            <person name="Mendez-Lago M."/>
            <person name="Minx P."/>
            <person name="Mollenhauer M.U."/>
            <person name="Montooth K."/>
            <person name="Mount S.M."/>
            <person name="Mu X."/>
            <person name="Myers E."/>
            <person name="Negre B."/>
            <person name="Newfeld S."/>
            <person name="Nielsen R."/>
            <person name="Noor M.A."/>
            <person name="O'Grady P."/>
            <person name="Pachter L."/>
            <person name="Papaceit M."/>
            <person name="Parisi M.J."/>
            <person name="Parisi M."/>
            <person name="Parts L."/>
            <person name="Pedersen J.S."/>
            <person name="Pesole G."/>
            <person name="Phillippy A.M."/>
            <person name="Ponting C.P."/>
            <person name="Pop M."/>
            <person name="Porcelli D."/>
            <person name="Powell J.R."/>
            <person name="Prohaska S."/>
            <person name="Pruitt K."/>
            <person name="Puig M."/>
            <person name="Quesneville H."/>
            <person name="Ram K.R."/>
            <person name="Rand D."/>
            <person name="Rasmussen M.D."/>
            <person name="Reed L.K."/>
            <person name="Reenan R."/>
            <person name="Reily A."/>
            <person name="Remington K.A."/>
            <person name="Rieger T.T."/>
            <person name="Ritchie M.G."/>
            <person name="Robin C."/>
            <person name="Rogers Y.H."/>
            <person name="Rohde C."/>
            <person name="Rozas J."/>
            <person name="Rubenfield M.J."/>
            <person name="Ruiz A."/>
            <person name="Russo S."/>
            <person name="Salzberg S.L."/>
            <person name="Sanchez-Gracia A."/>
            <person name="Saranga D.J."/>
            <person name="Sato H."/>
            <person name="Schaeffer S.W."/>
            <person name="Schatz M.C."/>
            <person name="Schlenke T."/>
            <person name="Schwartz R."/>
            <person name="Segarra C."/>
            <person name="Singh R.S."/>
            <person name="Sirot L."/>
            <person name="Sirota M."/>
            <person name="Sisneros N.B."/>
            <person name="Smith C.D."/>
            <person name="Smith T.F."/>
            <person name="Spieth J."/>
            <person name="Stage D.E."/>
            <person name="Stark A."/>
            <person name="Stephan W."/>
            <person name="Strausberg R.L."/>
            <person name="Strempel S."/>
            <person name="Sturgill D."/>
            <person name="Sutton G."/>
            <person name="Sutton G.G."/>
            <person name="Tao W."/>
            <person name="Teichmann S."/>
            <person name="Tobari Y.N."/>
            <person name="Tomimura Y."/>
            <person name="Tsolas J.M."/>
            <person name="Valente V.L."/>
            <person name="Venter E."/>
            <person name="Venter J.C."/>
            <person name="Vicario S."/>
            <person name="Vieira F.G."/>
            <person name="Vilella A.J."/>
            <person name="Villasante A."/>
            <person name="Walenz B."/>
            <person name="Wang J."/>
            <person name="Wasserman M."/>
            <person name="Watts T."/>
            <person name="Wilson D."/>
            <person name="Wilson R.K."/>
            <person name="Wing R.A."/>
            <person name="Wolfner M.F."/>
            <person name="Wong A."/>
            <person name="Wong G.K."/>
            <person name="Wu C.I."/>
            <person name="Wu G."/>
            <person name="Yamamoto D."/>
            <person name="Yang H.P."/>
            <person name="Yang S.P."/>
            <person name="Yorke J.A."/>
            <person name="Yoshida K."/>
            <person name="Zdobnov E."/>
            <person name="Zhang P."/>
            <person name="Zhang Y."/>
            <person name="Zimin A.V."/>
            <person name="Baldwin J."/>
            <person name="Abdouelleil A."/>
            <person name="Abdulkadir J."/>
            <person name="Abebe A."/>
            <person name="Abera B."/>
            <person name="Abreu J."/>
            <person name="Acer S.C."/>
            <person name="Aftuck L."/>
            <person name="Alexander A."/>
            <person name="An P."/>
            <person name="Anderson E."/>
            <person name="Anderson S."/>
            <person name="Arachi H."/>
            <person name="Azer M."/>
            <person name="Bachantsang P."/>
            <person name="Barry A."/>
            <person name="Bayul T."/>
            <person name="Berlin A."/>
            <person name="Bessette D."/>
            <person name="Bloom T."/>
            <person name="Blye J."/>
            <person name="Boguslavskiy L."/>
            <person name="Bonnet C."/>
            <person name="Boukhgalter B."/>
            <person name="Bourzgui I."/>
            <person name="Brown A."/>
            <person name="Cahill P."/>
            <person name="Channer S."/>
            <person name="Cheshatsang Y."/>
            <person name="Chuda L."/>
            <person name="Citroen M."/>
            <person name="Collymore A."/>
            <person name="Cooke P."/>
            <person name="Costello M."/>
            <person name="D'Aco K."/>
            <person name="Daza R."/>
            <person name="De Haan G."/>
            <person name="DeGray S."/>
            <person name="DeMaso C."/>
            <person name="Dhargay N."/>
            <person name="Dooley K."/>
            <person name="Dooley E."/>
            <person name="Doricent M."/>
            <person name="Dorje P."/>
            <person name="Dorjee K."/>
            <person name="Dupes A."/>
            <person name="Elong R."/>
            <person name="Falk J."/>
            <person name="Farina A."/>
            <person name="Faro S."/>
            <person name="Ferguson D."/>
            <person name="Fisher S."/>
            <person name="Foley C.D."/>
            <person name="Franke A."/>
            <person name="Friedrich D."/>
            <person name="Gadbois L."/>
            <person name="Gearin G."/>
            <person name="Gearin C.R."/>
            <person name="Giannoukos G."/>
            <person name="Goode T."/>
            <person name="Graham J."/>
            <person name="Grandbois E."/>
            <person name="Grewal S."/>
            <person name="Gyaltsen K."/>
            <person name="Hafez N."/>
            <person name="Hagos B."/>
            <person name="Hall J."/>
            <person name="Henson C."/>
            <person name="Hollinger A."/>
            <person name="Honan T."/>
            <person name="Huard M.D."/>
            <person name="Hughes L."/>
            <person name="Hurhula B."/>
            <person name="Husby M.E."/>
            <person name="Kamat A."/>
            <person name="Kanga B."/>
            <person name="Kashin S."/>
            <person name="Khazanovich D."/>
            <person name="Kisner P."/>
            <person name="Lance K."/>
            <person name="Lara M."/>
            <person name="Lee W."/>
            <person name="Lennon N."/>
            <person name="Letendre F."/>
            <person name="LeVine R."/>
            <person name="Lipovsky A."/>
            <person name="Liu X."/>
            <person name="Liu J."/>
            <person name="Liu S."/>
            <person name="Lokyitsang T."/>
            <person name="Lokyitsang Y."/>
            <person name="Lubonja R."/>
            <person name="Lui A."/>
            <person name="MacDonald P."/>
            <person name="Magnisalis V."/>
            <person name="Maru K."/>
            <person name="Matthews C."/>
            <person name="McCusker W."/>
            <person name="McDonough S."/>
            <person name="Mehta T."/>
            <person name="Meldrim J."/>
            <person name="Meneus L."/>
            <person name="Mihai O."/>
            <person name="Mihalev A."/>
            <person name="Mihova T."/>
            <person name="Mittelman R."/>
            <person name="Mlenga V."/>
            <person name="Montmayeur A."/>
            <person name="Mulrain L."/>
            <person name="Navidi A."/>
            <person name="Naylor J."/>
            <person name="Negash T."/>
            <person name="Nguyen T."/>
            <person name="Nguyen N."/>
            <person name="Nicol R."/>
            <person name="Norbu C."/>
            <person name="Norbu N."/>
            <person name="Novod N."/>
            <person name="O'Neill B."/>
            <person name="Osman S."/>
            <person name="Markiewicz E."/>
            <person name="Oyono O.L."/>
            <person name="Patti C."/>
            <person name="Phunkhang P."/>
            <person name="Pierre F."/>
            <person name="Priest M."/>
            <person name="Raghuraman S."/>
            <person name="Rege F."/>
            <person name="Reyes R."/>
            <person name="Rise C."/>
            <person name="Rogov P."/>
            <person name="Ross K."/>
            <person name="Ryan E."/>
            <person name="Settipalli S."/>
            <person name="Shea T."/>
            <person name="Sherpa N."/>
            <person name="Shi L."/>
            <person name="Shih D."/>
            <person name="Sparrow T."/>
            <person name="Spaulding J."/>
            <person name="Stalker J."/>
            <person name="Stange-Thomann N."/>
            <person name="Stavropoulos S."/>
            <person name="Stone C."/>
            <person name="Strader C."/>
            <person name="Tesfaye S."/>
            <person name="Thomson T."/>
            <person name="Thoulutsang Y."/>
            <person name="Thoulutsang D."/>
            <person name="Topham K."/>
            <person name="Topping I."/>
            <person name="Tsamla T."/>
            <person name="Vassiliev H."/>
            <person name="Vo A."/>
            <person name="Wangchuk T."/>
            <person name="Wangdi T."/>
            <person name="Weiand M."/>
            <person name="Wilkinson J."/>
            <person name="Wilson A."/>
            <person name="Yadav S."/>
            <person name="Young G."/>
            <person name="Yu Q."/>
            <person name="Zembek L."/>
            <person name="Zhong D."/>
            <person name="Zimmer A."/>
            <person name="Zwirko Z."/>
            <person name="Jaffe D.B."/>
            <person name="Alvarez P."/>
            <person name="Brockman W."/>
            <person name="Butler J."/>
            <person name="Chin C."/>
            <person name="Gnerre S."/>
            <person name="Grabherr M."/>
            <person name="Kleber M."/>
            <person name="Mauceli E."/>
            <person name="MacCallum I."/>
        </authorList>
    </citation>
    <scope>NUCLEOTIDE SEQUENCE [LARGE SCALE GENOMIC DNA]</scope>
    <source>
        <strain evidence="13">Tucson 14024-0371.13</strain>
    </source>
</reference>
<name>B3MKV8_DROAN</name>